<name>A0AAE1MQS6_9FABA</name>
<evidence type="ECO:0000313" key="2">
    <source>
        <dbReference type="Proteomes" id="UP001293593"/>
    </source>
</evidence>
<keyword evidence="2" id="KW-1185">Reference proteome</keyword>
<dbReference type="Proteomes" id="UP001293593">
    <property type="component" value="Unassembled WGS sequence"/>
</dbReference>
<gene>
    <name evidence="1" type="ORF">QN277_022530</name>
</gene>
<dbReference type="AlphaFoldDB" id="A0AAE1MQS6"/>
<organism evidence="1 2">
    <name type="scientific">Acacia crassicarpa</name>
    <name type="common">northern wattle</name>
    <dbReference type="NCBI Taxonomy" id="499986"/>
    <lineage>
        <taxon>Eukaryota</taxon>
        <taxon>Viridiplantae</taxon>
        <taxon>Streptophyta</taxon>
        <taxon>Embryophyta</taxon>
        <taxon>Tracheophyta</taxon>
        <taxon>Spermatophyta</taxon>
        <taxon>Magnoliopsida</taxon>
        <taxon>eudicotyledons</taxon>
        <taxon>Gunneridae</taxon>
        <taxon>Pentapetalae</taxon>
        <taxon>rosids</taxon>
        <taxon>fabids</taxon>
        <taxon>Fabales</taxon>
        <taxon>Fabaceae</taxon>
        <taxon>Caesalpinioideae</taxon>
        <taxon>mimosoid clade</taxon>
        <taxon>Acacieae</taxon>
        <taxon>Acacia</taxon>
    </lineage>
</organism>
<sequence length="31" mass="3597">MKSDKHMAILYFPATMTYLNLMTGQTHPHDC</sequence>
<evidence type="ECO:0000313" key="1">
    <source>
        <dbReference type="EMBL" id="KAK4269366.1"/>
    </source>
</evidence>
<proteinExistence type="predicted"/>
<reference evidence="1" key="1">
    <citation type="submission" date="2023-10" db="EMBL/GenBank/DDBJ databases">
        <title>Chromosome-level genome of the transformable northern wattle, Acacia crassicarpa.</title>
        <authorList>
            <person name="Massaro I."/>
            <person name="Sinha N.R."/>
            <person name="Poethig S."/>
            <person name="Leichty A.R."/>
        </authorList>
    </citation>
    <scope>NUCLEOTIDE SEQUENCE</scope>
    <source>
        <strain evidence="1">Acra3RX</strain>
        <tissue evidence="1">Leaf</tissue>
    </source>
</reference>
<dbReference type="EMBL" id="JAWXYG010000006">
    <property type="protein sequence ID" value="KAK4269366.1"/>
    <property type="molecule type" value="Genomic_DNA"/>
</dbReference>
<comment type="caution">
    <text evidence="1">The sequence shown here is derived from an EMBL/GenBank/DDBJ whole genome shotgun (WGS) entry which is preliminary data.</text>
</comment>
<protein>
    <submittedName>
        <fullName evidence="1">Uncharacterized protein</fullName>
    </submittedName>
</protein>
<accession>A0AAE1MQS6</accession>